<proteinExistence type="inferred from homology"/>
<comment type="function">
    <text evidence="9 10">The RecF protein is involved in DNA metabolism; it is required for DNA replication and normal SOS inducibility. RecF binds preferentially to single-stranded, linear DNA. It also seems to bind ATP.</text>
</comment>
<keyword evidence="6 9" id="KW-0547">Nucleotide-binding</keyword>
<evidence type="ECO:0000256" key="8">
    <source>
        <dbReference type="ARBA" id="ARBA00023125"/>
    </source>
</evidence>
<dbReference type="SUPFAM" id="SSF52540">
    <property type="entry name" value="P-loop containing nucleoside triphosphate hydrolases"/>
    <property type="match status" value="1"/>
</dbReference>
<dbReference type="GO" id="GO:0005737">
    <property type="term" value="C:cytoplasm"/>
    <property type="evidence" value="ECO:0007669"/>
    <property type="project" value="UniProtKB-SubCell"/>
</dbReference>
<dbReference type="GO" id="GO:0006302">
    <property type="term" value="P:double-strand break repair"/>
    <property type="evidence" value="ECO:0007669"/>
    <property type="project" value="TreeGrafter"/>
</dbReference>
<comment type="similarity">
    <text evidence="2 9 10">Belongs to the RecF family.</text>
</comment>
<keyword evidence="4 9" id="KW-0963">Cytoplasm</keyword>
<dbReference type="PANTHER" id="PTHR32182:SF0">
    <property type="entry name" value="DNA REPLICATION AND REPAIR PROTEIN RECF"/>
    <property type="match status" value="1"/>
</dbReference>
<dbReference type="PROSITE" id="PS00618">
    <property type="entry name" value="RECF_2"/>
    <property type="match status" value="1"/>
</dbReference>
<evidence type="ECO:0000256" key="5">
    <source>
        <dbReference type="ARBA" id="ARBA00022705"/>
    </source>
</evidence>
<organism evidence="12 13">
    <name type="scientific">Marinagarivorans cellulosilyticus</name>
    <dbReference type="NCBI Taxonomy" id="2721545"/>
    <lineage>
        <taxon>Bacteria</taxon>
        <taxon>Pseudomonadati</taxon>
        <taxon>Pseudomonadota</taxon>
        <taxon>Gammaproteobacteria</taxon>
        <taxon>Cellvibrionales</taxon>
        <taxon>Cellvibrionaceae</taxon>
        <taxon>Marinagarivorans</taxon>
    </lineage>
</organism>
<keyword evidence="13" id="KW-1185">Reference proteome</keyword>
<evidence type="ECO:0000256" key="2">
    <source>
        <dbReference type="ARBA" id="ARBA00008016"/>
    </source>
</evidence>
<evidence type="ECO:0000256" key="9">
    <source>
        <dbReference type="HAMAP-Rule" id="MF_00365"/>
    </source>
</evidence>
<evidence type="ECO:0000256" key="4">
    <source>
        <dbReference type="ARBA" id="ARBA00022490"/>
    </source>
</evidence>
<feature type="domain" description="RecF/RecN/SMC N-terminal" evidence="11">
    <location>
        <begin position="3"/>
        <end position="360"/>
    </location>
</feature>
<keyword evidence="7 9" id="KW-0067">ATP-binding</keyword>
<dbReference type="Gene3D" id="3.40.50.300">
    <property type="entry name" value="P-loop containing nucleotide triphosphate hydrolases"/>
    <property type="match status" value="1"/>
</dbReference>
<dbReference type="GO" id="GO:0005524">
    <property type="term" value="F:ATP binding"/>
    <property type="evidence" value="ECO:0007669"/>
    <property type="project" value="UniProtKB-UniRule"/>
</dbReference>
<name>A0AAN1WDY0_9GAMM</name>
<dbReference type="Gene3D" id="1.20.1050.90">
    <property type="entry name" value="RecF/RecN/SMC, N-terminal domain"/>
    <property type="match status" value="1"/>
</dbReference>
<protein>
    <recommendedName>
        <fullName evidence="3 9">DNA replication and repair protein RecF</fullName>
    </recommendedName>
</protein>
<dbReference type="InterPro" id="IPR042174">
    <property type="entry name" value="RecF_2"/>
</dbReference>
<dbReference type="NCBIfam" id="TIGR00611">
    <property type="entry name" value="recf"/>
    <property type="match status" value="1"/>
</dbReference>
<dbReference type="RefSeq" id="WP_236985239.1">
    <property type="nucleotide sequence ID" value="NZ_AP023086.1"/>
</dbReference>
<keyword evidence="8 9" id="KW-0238">DNA-binding</keyword>
<feature type="binding site" evidence="9">
    <location>
        <begin position="30"/>
        <end position="37"/>
    </location>
    <ligand>
        <name>ATP</name>
        <dbReference type="ChEBI" id="CHEBI:30616"/>
    </ligand>
</feature>
<dbReference type="AlphaFoldDB" id="A0AAN1WDY0"/>
<keyword evidence="9 10" id="KW-0742">SOS response</keyword>
<dbReference type="KEGG" id="marq:MARGE09_P0003"/>
<dbReference type="Proteomes" id="UP001320119">
    <property type="component" value="Chromosome"/>
</dbReference>
<dbReference type="HAMAP" id="MF_00365">
    <property type="entry name" value="RecF"/>
    <property type="match status" value="1"/>
</dbReference>
<dbReference type="EMBL" id="AP023086">
    <property type="protein sequence ID" value="BCD95804.1"/>
    <property type="molecule type" value="Genomic_DNA"/>
</dbReference>
<evidence type="ECO:0000256" key="6">
    <source>
        <dbReference type="ARBA" id="ARBA00022741"/>
    </source>
</evidence>
<dbReference type="GO" id="GO:0006260">
    <property type="term" value="P:DNA replication"/>
    <property type="evidence" value="ECO:0007669"/>
    <property type="project" value="UniProtKB-UniRule"/>
</dbReference>
<dbReference type="InterPro" id="IPR027417">
    <property type="entry name" value="P-loop_NTPase"/>
</dbReference>
<keyword evidence="9 10" id="KW-0227">DNA damage</keyword>
<comment type="subcellular location">
    <subcellularLocation>
        <location evidence="1 9 10">Cytoplasm</location>
    </subcellularLocation>
</comment>
<keyword evidence="5 9" id="KW-0235">DNA replication</keyword>
<dbReference type="GO" id="GO:0000731">
    <property type="term" value="P:DNA synthesis involved in DNA repair"/>
    <property type="evidence" value="ECO:0007669"/>
    <property type="project" value="TreeGrafter"/>
</dbReference>
<reference evidence="12 13" key="1">
    <citation type="journal article" date="2022" name="IScience">
        <title>An ultrasensitive nanofiber-based assay for enzymatic hydrolysis and deep-sea microbial degradation of cellulose.</title>
        <authorList>
            <person name="Tsudome M."/>
            <person name="Tachioka M."/>
            <person name="Miyazaki M."/>
            <person name="Uchimura K."/>
            <person name="Tsuda M."/>
            <person name="Takaki Y."/>
            <person name="Deguchi S."/>
        </authorList>
    </citation>
    <scope>NUCLEOTIDE SEQUENCE [LARGE SCALE GENOMIC DNA]</scope>
    <source>
        <strain evidence="12 13">GE09</strain>
    </source>
</reference>
<evidence type="ECO:0000256" key="3">
    <source>
        <dbReference type="ARBA" id="ARBA00020170"/>
    </source>
</evidence>
<evidence type="ECO:0000256" key="10">
    <source>
        <dbReference type="RuleBase" id="RU000578"/>
    </source>
</evidence>
<keyword evidence="9 10" id="KW-0234">DNA repair</keyword>
<dbReference type="InterPro" id="IPR018078">
    <property type="entry name" value="DNA-binding_RecF_CS"/>
</dbReference>
<evidence type="ECO:0000313" key="13">
    <source>
        <dbReference type="Proteomes" id="UP001320119"/>
    </source>
</evidence>
<evidence type="ECO:0000256" key="7">
    <source>
        <dbReference type="ARBA" id="ARBA00022840"/>
    </source>
</evidence>
<dbReference type="PANTHER" id="PTHR32182">
    <property type="entry name" value="DNA REPLICATION AND REPAIR PROTEIN RECF"/>
    <property type="match status" value="1"/>
</dbReference>
<evidence type="ECO:0000256" key="1">
    <source>
        <dbReference type="ARBA" id="ARBA00004496"/>
    </source>
</evidence>
<dbReference type="GO" id="GO:0003697">
    <property type="term" value="F:single-stranded DNA binding"/>
    <property type="evidence" value="ECO:0007669"/>
    <property type="project" value="UniProtKB-UniRule"/>
</dbReference>
<dbReference type="InterPro" id="IPR001238">
    <property type="entry name" value="DNA-binding_RecF"/>
</dbReference>
<evidence type="ECO:0000313" key="12">
    <source>
        <dbReference type="EMBL" id="BCD95804.1"/>
    </source>
</evidence>
<dbReference type="GO" id="GO:0009432">
    <property type="term" value="P:SOS response"/>
    <property type="evidence" value="ECO:0007669"/>
    <property type="project" value="UniProtKB-UniRule"/>
</dbReference>
<dbReference type="Pfam" id="PF02463">
    <property type="entry name" value="SMC_N"/>
    <property type="match status" value="1"/>
</dbReference>
<gene>
    <name evidence="9" type="primary">recF</name>
    <name evidence="12" type="ORF">MARGE09_P0003</name>
</gene>
<dbReference type="InterPro" id="IPR003395">
    <property type="entry name" value="RecF/RecN/SMC_N"/>
</dbReference>
<sequence length="368" mass="41917">MPITQLKINGVRNLTNVELELSEGFNFFYGENGSGKTSLLEAISLLAHGRSFRTVNYRQLIQHEQPHMSVFAEVAQQSGIASKVGVLRPQRGQSTFKIDGSPVYSSASLASLLPLQVINSKSFDLLDGPRKVRRGMFDWLVFHVKHEFSVLWRDYTKAVKQRNSLLRRDKISGYELAPWDIELNRLGISIDALRQECLQPFLDKVDTLIPDINLPKEYRVDIEYQRGWTEGQTLSEALTESYAKDRKYGYTTCGAHKSELKVLINKQAAAEVLSRGQQKSLIAAFMFAELQIFQQLMNKPSVLLIDDLPAELDQQHIQCLANWLLDLDTQVFVTGIYAEDMDRLKNKMNNKPCKVFHVKHGEINECNP</sequence>
<evidence type="ECO:0000259" key="11">
    <source>
        <dbReference type="Pfam" id="PF02463"/>
    </source>
</evidence>
<accession>A0AAN1WDY0</accession>